<gene>
    <name evidence="6 8" type="primary">lptE</name>
    <name evidence="8" type="ORF">CF67_01058</name>
</gene>
<reference evidence="8 9" key="1">
    <citation type="submission" date="2014-03" db="EMBL/GenBank/DDBJ databases">
        <title>Selection and divergence in the genomes of co-occurring obligate luminous symbionts with specific hosts.</title>
        <authorList>
            <person name="Hendry T.A."/>
            <person name="de Wet J.R."/>
            <person name="Dunlap P.V."/>
        </authorList>
    </citation>
    <scope>NUCLEOTIDE SEQUENCE [LARGE SCALE GENOMIC DNA]</scope>
    <source>
        <strain evidence="8 9">Ppalp.1</strain>
    </source>
</reference>
<feature type="chain" id="PRO_5008820060" description="LPS-assembly lipoprotein LptE" evidence="7">
    <location>
        <begin position="23"/>
        <end position="165"/>
    </location>
</feature>
<keyword evidence="4 6" id="KW-0998">Cell outer membrane</keyword>
<dbReference type="OrthoDB" id="5801564at2"/>
<dbReference type="GO" id="GO:1990351">
    <property type="term" value="C:transporter complex"/>
    <property type="evidence" value="ECO:0007669"/>
    <property type="project" value="TreeGrafter"/>
</dbReference>
<dbReference type="HAMAP" id="MF_01186">
    <property type="entry name" value="LPS_assembly_LptE"/>
    <property type="match status" value="1"/>
</dbReference>
<evidence type="ECO:0000256" key="2">
    <source>
        <dbReference type="ARBA" id="ARBA00023136"/>
    </source>
</evidence>
<dbReference type="Gene3D" id="3.30.160.150">
    <property type="entry name" value="Lipoprotein like domain"/>
    <property type="match status" value="1"/>
</dbReference>
<evidence type="ECO:0000256" key="7">
    <source>
        <dbReference type="SAM" id="SignalP"/>
    </source>
</evidence>
<dbReference type="AlphaFoldDB" id="A0A084CPJ4"/>
<keyword evidence="5 6" id="KW-0449">Lipoprotein</keyword>
<accession>A0A084CPJ4</accession>
<evidence type="ECO:0000256" key="5">
    <source>
        <dbReference type="ARBA" id="ARBA00023288"/>
    </source>
</evidence>
<evidence type="ECO:0000313" key="9">
    <source>
        <dbReference type="Proteomes" id="UP000053784"/>
    </source>
</evidence>
<sequence>MPSIFRKLRPIYLFLTASFLSACSFHLREDFSTLKELNKISLTSYDQYSTLTRMVKNALRIRKIQIVPAESYVPSLSLIDERINRRTLSLYQNTRHAEIELTLTVTYKIKILNLESKIFSTNVTRSYLDNPFAALTKSIERNMIENEMRKLAATQIIGQIERLRL</sequence>
<dbReference type="PROSITE" id="PS51257">
    <property type="entry name" value="PROKAR_LIPOPROTEIN"/>
    <property type="match status" value="1"/>
</dbReference>
<organism evidence="8 9">
    <name type="scientific">Candidatus Photodesmus blepharonis</name>
    <dbReference type="NCBI Taxonomy" id="1179155"/>
    <lineage>
        <taxon>Bacteria</taxon>
        <taxon>Pseudomonadati</taxon>
        <taxon>Pseudomonadota</taxon>
        <taxon>Gammaproteobacteria</taxon>
        <taxon>Vibrionales</taxon>
        <taxon>Vibrionaceae</taxon>
        <taxon>Candidatus Photodesmus</taxon>
    </lineage>
</organism>
<feature type="signal peptide" evidence="7">
    <location>
        <begin position="1"/>
        <end position="22"/>
    </location>
</feature>
<dbReference type="Pfam" id="PF04390">
    <property type="entry name" value="LptE"/>
    <property type="match status" value="1"/>
</dbReference>
<comment type="caution">
    <text evidence="8">The sequence shown here is derived from an EMBL/GenBank/DDBJ whole genome shotgun (WGS) entry which is preliminary data.</text>
</comment>
<comment type="subunit">
    <text evidence="6">Component of the lipopolysaccharide transport and assembly complex. Interacts with LptD.</text>
</comment>
<keyword evidence="2 6" id="KW-0472">Membrane</keyword>
<dbReference type="STRING" id="1179155.CF67_01058"/>
<keyword evidence="3 6" id="KW-0564">Palmitate</keyword>
<dbReference type="PANTHER" id="PTHR38098:SF1">
    <property type="entry name" value="LPS-ASSEMBLY LIPOPROTEIN LPTE"/>
    <property type="match status" value="1"/>
</dbReference>
<evidence type="ECO:0000256" key="6">
    <source>
        <dbReference type="HAMAP-Rule" id="MF_01186"/>
    </source>
</evidence>
<evidence type="ECO:0000256" key="1">
    <source>
        <dbReference type="ARBA" id="ARBA00022729"/>
    </source>
</evidence>
<dbReference type="GO" id="GO:0043165">
    <property type="term" value="P:Gram-negative-bacterium-type cell outer membrane assembly"/>
    <property type="evidence" value="ECO:0007669"/>
    <property type="project" value="UniProtKB-UniRule"/>
</dbReference>
<dbReference type="GO" id="GO:0015920">
    <property type="term" value="P:lipopolysaccharide transport"/>
    <property type="evidence" value="ECO:0007669"/>
    <property type="project" value="TreeGrafter"/>
</dbReference>
<name>A0A084CPJ4_9GAMM</name>
<keyword evidence="9" id="KW-1185">Reference proteome</keyword>
<dbReference type="Proteomes" id="UP000053784">
    <property type="component" value="Unassembled WGS sequence"/>
</dbReference>
<protein>
    <recommendedName>
        <fullName evidence="6">LPS-assembly lipoprotein LptE</fullName>
    </recommendedName>
</protein>
<evidence type="ECO:0000256" key="3">
    <source>
        <dbReference type="ARBA" id="ARBA00023139"/>
    </source>
</evidence>
<evidence type="ECO:0000313" key="8">
    <source>
        <dbReference type="EMBL" id="KEY91723.1"/>
    </source>
</evidence>
<dbReference type="EMBL" id="JGVK01000001">
    <property type="protein sequence ID" value="KEY91723.1"/>
    <property type="molecule type" value="Genomic_DNA"/>
</dbReference>
<dbReference type="GO" id="GO:0009279">
    <property type="term" value="C:cell outer membrane"/>
    <property type="evidence" value="ECO:0007669"/>
    <property type="project" value="UniProtKB-SubCell"/>
</dbReference>
<dbReference type="InterPro" id="IPR007485">
    <property type="entry name" value="LPS_assembly_LptE"/>
</dbReference>
<keyword evidence="1 6" id="KW-0732">Signal</keyword>
<comment type="subcellular location">
    <subcellularLocation>
        <location evidence="6">Cell outer membrane</location>
        <topology evidence="6">Lipid-anchor</topology>
    </subcellularLocation>
</comment>
<comment type="function">
    <text evidence="6">Together with LptD, is involved in the assembly of lipopolysaccharide (LPS) at the surface of the outer membrane. Required for the proper assembly of LptD. Binds LPS and may serve as the LPS recognition site at the outer membrane.</text>
</comment>
<dbReference type="RefSeq" id="WP_052538003.1">
    <property type="nucleotide sequence ID" value="NZ_JGVK01000001.1"/>
</dbReference>
<dbReference type="GO" id="GO:0001530">
    <property type="term" value="F:lipopolysaccharide binding"/>
    <property type="evidence" value="ECO:0007669"/>
    <property type="project" value="TreeGrafter"/>
</dbReference>
<dbReference type="PANTHER" id="PTHR38098">
    <property type="entry name" value="LPS-ASSEMBLY LIPOPROTEIN LPTE"/>
    <property type="match status" value="1"/>
</dbReference>
<proteinExistence type="inferred from homology"/>
<comment type="similarity">
    <text evidence="6">Belongs to the LptE lipoprotein family.</text>
</comment>
<dbReference type="eggNOG" id="COG2980">
    <property type="taxonomic scope" value="Bacteria"/>
</dbReference>
<evidence type="ECO:0000256" key="4">
    <source>
        <dbReference type="ARBA" id="ARBA00023237"/>
    </source>
</evidence>